<evidence type="ECO:0000313" key="6">
    <source>
        <dbReference type="Proteomes" id="UP001295740"/>
    </source>
</evidence>
<dbReference type="EMBL" id="CAUWAG010000010">
    <property type="protein sequence ID" value="CAJ2507490.1"/>
    <property type="molecule type" value="Genomic_DNA"/>
</dbReference>
<dbReference type="CDD" id="cd02440">
    <property type="entry name" value="AdoMet_MTases"/>
    <property type="match status" value="1"/>
</dbReference>
<protein>
    <submittedName>
        <fullName evidence="5">Uu.00g086760.m01.CDS01</fullName>
    </submittedName>
</protein>
<feature type="region of interest" description="Disordered" evidence="2">
    <location>
        <begin position="632"/>
        <end position="670"/>
    </location>
</feature>
<dbReference type="GO" id="GO:0008757">
    <property type="term" value="F:S-adenosylmethionine-dependent methyltransferase activity"/>
    <property type="evidence" value="ECO:0007669"/>
    <property type="project" value="InterPro"/>
</dbReference>
<feature type="region of interest" description="Disordered" evidence="2">
    <location>
        <begin position="592"/>
        <end position="615"/>
    </location>
</feature>
<dbReference type="SUPFAM" id="SSF53335">
    <property type="entry name" value="S-adenosyl-L-methionine-dependent methyltransferases"/>
    <property type="match status" value="1"/>
</dbReference>
<dbReference type="InterPro" id="IPR013216">
    <property type="entry name" value="Methyltransf_11"/>
</dbReference>
<keyword evidence="6" id="KW-1185">Reference proteome</keyword>
<dbReference type="Gene3D" id="3.40.50.150">
    <property type="entry name" value="Vaccinia Virus protein VP39"/>
    <property type="match status" value="1"/>
</dbReference>
<evidence type="ECO:0000256" key="2">
    <source>
        <dbReference type="SAM" id="MobiDB-lite"/>
    </source>
</evidence>
<sequence>MPRYSYQSCPLDDPTNDLRVLEILNNDRDTVECRLVKNPKDEPYDTLSWCWGGAKEDDEIRIIQGDEVYDFPLPSNLVNALRELRRFGVYRIWIDFICIDQVNRDEKNKQVPMMSVTYGNSRCVYAWLGAEDEISTLAMDFIEDRVLNLRDFDRLVQDERCQRMGSAIEADQANKCIGWKDFADAISLFNEVETGTRSLSNVMKSDEGLKHMPDFFGHVPAFSATKLVEVTNNLFRRVSKGEREAKFNLEYLISTFTALDATEPRDTIYALLAIARDTIPRVKLDTFVINTWSDWVKRKFIDQMSQRATSKPYHVDYGLPLSDVYVQFVKPWAPTPPGSEEPDDDARRHWRAVFNEAESKRVEGEGSYTLPAWIPTVAKAAFGLDGWGKMSRKNADTFIGLSPDRNYSAAGIRTVTSSLRFEQGVTKYSDQEELNGLHYISLFVECFVHDRATQSKHPSQQGKKVPDKWAKMGRNPQPEDMVSDELISTLVAGRGTSDSNAPRYYARLIRHAFKQGVKGVSLNTSSIVYWGNCKVVGEVLRRVQSVIWNRRLMRTQNEKRLGLVPENTQDGDLICILYRCSAPVVLRPFKKSAREVEDEDQTRKERQRAKDEERQRQAVMTIIRVWRSRRLARQTKSSMSTTSPKRKRKRVATEPVAPQKRPSKASTFSLSATSTMQVHDKPALEQVVEDVSQLPESSTRVAKEPLKSDPGTFYQLIGECYVDGVMNGEAIATGTKSMLFEISCGWGSGALYFAEVLPKAKITAFSNSRTQKEFIDSKAKEKGLTNLKVITGDVVDYEFEKESFDRVVSIELFEHMKNYEQLMAKVARALKPGGKLFVHIFAHKTIPYDFEEGWMTTHPLLYRWDDAFGGFHWLSNTIANKKQIWPHLVETYGEENANTWYNIWQIFYMACSALFAYEAGDTWGVCHYLFEKPKP</sequence>
<gene>
    <name evidence="5" type="ORF">KHLLAP_LOCUS7958</name>
</gene>
<dbReference type="InterPro" id="IPR029063">
    <property type="entry name" value="SAM-dependent_MTases_sf"/>
</dbReference>
<dbReference type="PANTHER" id="PTHR43832:SF1">
    <property type="entry name" value="S-ADENOSYL-L-METHIONINE-DEPENDENT METHYLTRANSFERASES SUPERFAMILY PROTEIN"/>
    <property type="match status" value="1"/>
</dbReference>
<dbReference type="AlphaFoldDB" id="A0AAI8VM72"/>
<dbReference type="Pfam" id="PF06985">
    <property type="entry name" value="HET"/>
    <property type="match status" value="1"/>
</dbReference>
<evidence type="ECO:0000256" key="1">
    <source>
        <dbReference type="ARBA" id="ARBA00010815"/>
    </source>
</evidence>
<proteinExistence type="inferred from homology"/>
<comment type="similarity">
    <text evidence="1">Belongs to the CFA/CMAS family.</text>
</comment>
<reference evidence="5" key="1">
    <citation type="submission" date="2023-10" db="EMBL/GenBank/DDBJ databases">
        <authorList>
            <person name="Hackl T."/>
        </authorList>
    </citation>
    <scope>NUCLEOTIDE SEQUENCE</scope>
</reference>
<accession>A0AAI8VM72</accession>
<feature type="compositionally biased region" description="Basic and acidic residues" evidence="2">
    <location>
        <begin position="601"/>
        <end position="615"/>
    </location>
</feature>
<feature type="compositionally biased region" description="Polar residues" evidence="2">
    <location>
        <begin position="634"/>
        <end position="643"/>
    </location>
</feature>
<feature type="domain" description="Heterokaryon incompatibility" evidence="3">
    <location>
        <begin position="44"/>
        <end position="145"/>
    </location>
</feature>
<evidence type="ECO:0000259" key="3">
    <source>
        <dbReference type="Pfam" id="PF06985"/>
    </source>
</evidence>
<dbReference type="InterPro" id="IPR010730">
    <property type="entry name" value="HET"/>
</dbReference>
<feature type="region of interest" description="Disordered" evidence="2">
    <location>
        <begin position="454"/>
        <end position="478"/>
    </location>
</feature>
<comment type="caution">
    <text evidence="5">The sequence shown here is derived from an EMBL/GenBank/DDBJ whole genome shotgun (WGS) entry which is preliminary data.</text>
</comment>
<dbReference type="PANTHER" id="PTHR43832">
    <property type="match status" value="1"/>
</dbReference>
<dbReference type="Pfam" id="PF08241">
    <property type="entry name" value="Methyltransf_11"/>
    <property type="match status" value="1"/>
</dbReference>
<dbReference type="Proteomes" id="UP001295740">
    <property type="component" value="Unassembled WGS sequence"/>
</dbReference>
<organism evidence="5 6">
    <name type="scientific">Anthostomella pinea</name>
    <dbReference type="NCBI Taxonomy" id="933095"/>
    <lineage>
        <taxon>Eukaryota</taxon>
        <taxon>Fungi</taxon>
        <taxon>Dikarya</taxon>
        <taxon>Ascomycota</taxon>
        <taxon>Pezizomycotina</taxon>
        <taxon>Sordariomycetes</taxon>
        <taxon>Xylariomycetidae</taxon>
        <taxon>Xylariales</taxon>
        <taxon>Xylariaceae</taxon>
        <taxon>Anthostomella</taxon>
    </lineage>
</organism>
<evidence type="ECO:0000313" key="5">
    <source>
        <dbReference type="EMBL" id="CAJ2507490.1"/>
    </source>
</evidence>
<name>A0AAI8VM72_9PEZI</name>
<feature type="domain" description="Methyltransferase type 11" evidence="4">
    <location>
        <begin position="741"/>
        <end position="838"/>
    </location>
</feature>
<evidence type="ECO:0000259" key="4">
    <source>
        <dbReference type="Pfam" id="PF08241"/>
    </source>
</evidence>